<evidence type="ECO:0000256" key="1">
    <source>
        <dbReference type="SAM" id="MobiDB-lite"/>
    </source>
</evidence>
<dbReference type="EMBL" id="CP099428">
    <property type="protein sequence ID" value="USW58879.1"/>
    <property type="molecule type" value="Genomic_DNA"/>
</dbReference>
<evidence type="ECO:0000259" key="2">
    <source>
        <dbReference type="PROSITE" id="PS51388"/>
    </source>
</evidence>
<evidence type="ECO:0000313" key="4">
    <source>
        <dbReference type="Proteomes" id="UP001056384"/>
    </source>
</evidence>
<dbReference type="InterPro" id="IPR020850">
    <property type="entry name" value="GED_dom"/>
</dbReference>
<keyword evidence="4" id="KW-1185">Reference proteome</keyword>
<dbReference type="AlphaFoldDB" id="A0A9Q9B0T1"/>
<protein>
    <submittedName>
        <fullName evidence="3">GTPase effector domain, dynamin</fullName>
    </submittedName>
</protein>
<evidence type="ECO:0000313" key="3">
    <source>
        <dbReference type="EMBL" id="USW58879.1"/>
    </source>
</evidence>
<feature type="domain" description="GED" evidence="2">
    <location>
        <begin position="73"/>
        <end position="165"/>
    </location>
</feature>
<dbReference type="PROSITE" id="PS51388">
    <property type="entry name" value="GED"/>
    <property type="match status" value="1"/>
</dbReference>
<organism evidence="3 4">
    <name type="scientific">Septoria linicola</name>
    <dbReference type="NCBI Taxonomy" id="215465"/>
    <lineage>
        <taxon>Eukaryota</taxon>
        <taxon>Fungi</taxon>
        <taxon>Dikarya</taxon>
        <taxon>Ascomycota</taxon>
        <taxon>Pezizomycotina</taxon>
        <taxon>Dothideomycetes</taxon>
        <taxon>Dothideomycetidae</taxon>
        <taxon>Mycosphaerellales</taxon>
        <taxon>Mycosphaerellaceae</taxon>
        <taxon>Septoria</taxon>
    </lineage>
</organism>
<proteinExistence type="predicted"/>
<dbReference type="Proteomes" id="UP001056384">
    <property type="component" value="Chromosome 11"/>
</dbReference>
<name>A0A9Q9B0T1_9PEZI</name>
<feature type="region of interest" description="Disordered" evidence="1">
    <location>
        <begin position="160"/>
        <end position="190"/>
    </location>
</feature>
<gene>
    <name evidence="3" type="ORF">Slin15195_G121980</name>
</gene>
<feature type="compositionally biased region" description="Basic residues" evidence="1">
    <location>
        <begin position="179"/>
        <end position="190"/>
    </location>
</feature>
<sequence length="190" mass="21509">MERRLDEADIELVKLIKDKNLSSIVHDPAYPANVQKLLNHKLNNELSAAAASRYPMHNVPVSKLSQVGMNENARMTADHALDHQLALYERLITNIAEQIIDRHLTRNLAQDTFSPDVVEALTDEEVSQMAAEAPGVAKRREELERKKAILEKSRKVFQRLINPNKRTAEDMEGPNAASSRKRLARKSLLE</sequence>
<accession>A0A9Q9B0T1</accession>
<reference evidence="3" key="1">
    <citation type="submission" date="2022-06" db="EMBL/GenBank/DDBJ databases">
        <title>Complete genome sequences of two strains of the flax pathogen Septoria linicola.</title>
        <authorList>
            <person name="Lapalu N."/>
            <person name="Simon A."/>
            <person name="Demenou B."/>
            <person name="Paumier D."/>
            <person name="Guillot M.-P."/>
            <person name="Gout L."/>
            <person name="Valade R."/>
        </authorList>
    </citation>
    <scope>NUCLEOTIDE SEQUENCE</scope>
    <source>
        <strain evidence="3">SE15195</strain>
    </source>
</reference>